<proteinExistence type="predicted"/>
<accession>A0ABZ2LAN5</accession>
<keyword evidence="3" id="KW-1185">Reference proteome</keyword>
<dbReference type="PROSITE" id="PS50995">
    <property type="entry name" value="HTH_MARR_2"/>
    <property type="match status" value="1"/>
</dbReference>
<dbReference type="InterPro" id="IPR036390">
    <property type="entry name" value="WH_DNA-bd_sf"/>
</dbReference>
<sequence length="146" mass="16334">MGEDAIKEITRNCLLTRTRRIARVLTGMYDHEMRPFGINSPQFTLLVLISRLGPVSRAEIGRRNHQERSTLTRNLQLMLSEGWVEEIQQEAGGRSRPIVLTSAGRELLHRATPAWRAAQAQAKRLLGEAGVNAVMDIANELPQQGP</sequence>
<dbReference type="SUPFAM" id="SSF46785">
    <property type="entry name" value="Winged helix' DNA-binding domain"/>
    <property type="match status" value="1"/>
</dbReference>
<dbReference type="InterPro" id="IPR036388">
    <property type="entry name" value="WH-like_DNA-bd_sf"/>
</dbReference>
<evidence type="ECO:0000313" key="3">
    <source>
        <dbReference type="Proteomes" id="UP001374803"/>
    </source>
</evidence>
<dbReference type="InterPro" id="IPR039422">
    <property type="entry name" value="MarR/SlyA-like"/>
</dbReference>
<dbReference type="PANTHER" id="PTHR33164">
    <property type="entry name" value="TRANSCRIPTIONAL REGULATOR, MARR FAMILY"/>
    <property type="match status" value="1"/>
</dbReference>
<reference evidence="2" key="1">
    <citation type="submission" date="2021-12" db="EMBL/GenBank/DDBJ databases">
        <title>Discovery of the Pendulisporaceae a myxobacterial family with distinct sporulation behavior and unique specialized metabolism.</title>
        <authorList>
            <person name="Garcia R."/>
            <person name="Popoff A."/>
            <person name="Bader C.D."/>
            <person name="Loehr J."/>
            <person name="Walesch S."/>
            <person name="Walt C."/>
            <person name="Boldt J."/>
            <person name="Bunk B."/>
            <person name="Haeckl F.J.F.P.J."/>
            <person name="Gunesch A.P."/>
            <person name="Birkelbach J."/>
            <person name="Nuebel U."/>
            <person name="Pietschmann T."/>
            <person name="Bach T."/>
            <person name="Mueller R."/>
        </authorList>
    </citation>
    <scope>NUCLEOTIDE SEQUENCE</scope>
    <source>
        <strain evidence="2">MSr11367</strain>
    </source>
</reference>
<dbReference type="PANTHER" id="PTHR33164:SF105">
    <property type="entry name" value="TRANSCRIPTIONAL REPRESSOR PROTEIN-RELATED"/>
    <property type="match status" value="1"/>
</dbReference>
<protein>
    <submittedName>
        <fullName evidence="2">MarR family winged helix-turn-helix transcriptional regulator</fullName>
    </submittedName>
</protein>
<dbReference type="SMART" id="SM00347">
    <property type="entry name" value="HTH_MARR"/>
    <property type="match status" value="1"/>
</dbReference>
<dbReference type="InterPro" id="IPR000835">
    <property type="entry name" value="HTH_MarR-typ"/>
</dbReference>
<dbReference type="RefSeq" id="WP_394835929.1">
    <property type="nucleotide sequence ID" value="NZ_CP089929.1"/>
</dbReference>
<dbReference type="EMBL" id="CP089983">
    <property type="protein sequence ID" value="WXB06281.1"/>
    <property type="molecule type" value="Genomic_DNA"/>
</dbReference>
<feature type="domain" description="HTH marR-type" evidence="1">
    <location>
        <begin position="11"/>
        <end position="143"/>
    </location>
</feature>
<evidence type="ECO:0000259" key="1">
    <source>
        <dbReference type="PROSITE" id="PS50995"/>
    </source>
</evidence>
<evidence type="ECO:0000313" key="2">
    <source>
        <dbReference type="EMBL" id="WXB06281.1"/>
    </source>
</evidence>
<dbReference type="Proteomes" id="UP001374803">
    <property type="component" value="Chromosome"/>
</dbReference>
<gene>
    <name evidence="2" type="ORF">LVJ94_03345</name>
</gene>
<organism evidence="2 3">
    <name type="scientific">Pendulispora rubella</name>
    <dbReference type="NCBI Taxonomy" id="2741070"/>
    <lineage>
        <taxon>Bacteria</taxon>
        <taxon>Pseudomonadati</taxon>
        <taxon>Myxococcota</taxon>
        <taxon>Myxococcia</taxon>
        <taxon>Myxococcales</taxon>
        <taxon>Sorangiineae</taxon>
        <taxon>Pendulisporaceae</taxon>
        <taxon>Pendulispora</taxon>
    </lineage>
</organism>
<dbReference type="Gene3D" id="1.10.10.10">
    <property type="entry name" value="Winged helix-like DNA-binding domain superfamily/Winged helix DNA-binding domain"/>
    <property type="match status" value="1"/>
</dbReference>
<dbReference type="Pfam" id="PF12802">
    <property type="entry name" value="MarR_2"/>
    <property type="match status" value="1"/>
</dbReference>
<name>A0ABZ2LAN5_9BACT</name>